<dbReference type="Proteomes" id="UP000050525">
    <property type="component" value="Unassembled WGS sequence"/>
</dbReference>
<organism evidence="1 2">
    <name type="scientific">Alligator mississippiensis</name>
    <name type="common">American alligator</name>
    <dbReference type="NCBI Taxonomy" id="8496"/>
    <lineage>
        <taxon>Eukaryota</taxon>
        <taxon>Metazoa</taxon>
        <taxon>Chordata</taxon>
        <taxon>Craniata</taxon>
        <taxon>Vertebrata</taxon>
        <taxon>Euteleostomi</taxon>
        <taxon>Archelosauria</taxon>
        <taxon>Archosauria</taxon>
        <taxon>Crocodylia</taxon>
        <taxon>Alligatoridae</taxon>
        <taxon>Alligatorinae</taxon>
        <taxon>Alligator</taxon>
    </lineage>
</organism>
<proteinExistence type="predicted"/>
<dbReference type="EMBL" id="AKHW03004704">
    <property type="protein sequence ID" value="KYO29278.1"/>
    <property type="molecule type" value="Genomic_DNA"/>
</dbReference>
<name>A0A151MXV5_ALLMI</name>
<sequence length="76" mass="8821">MMKQEPLQTALVLIYYQAEDGQSRQILNTENALALLKKELACKHLKRRNQQNELKNSRTFLLPSLPLPGSCRELRK</sequence>
<dbReference type="AlphaFoldDB" id="A0A151MXV5"/>
<keyword evidence="2" id="KW-1185">Reference proteome</keyword>
<protein>
    <submittedName>
        <fullName evidence="1">Uncharacterized protein</fullName>
    </submittedName>
</protein>
<evidence type="ECO:0000313" key="1">
    <source>
        <dbReference type="EMBL" id="KYO29278.1"/>
    </source>
</evidence>
<reference evidence="1 2" key="1">
    <citation type="journal article" date="2012" name="Genome Biol.">
        <title>Sequencing three crocodilian genomes to illuminate the evolution of archosaurs and amniotes.</title>
        <authorList>
            <person name="St John J.A."/>
            <person name="Braun E.L."/>
            <person name="Isberg S.R."/>
            <person name="Miles L.G."/>
            <person name="Chong A.Y."/>
            <person name="Gongora J."/>
            <person name="Dalzell P."/>
            <person name="Moran C."/>
            <person name="Bed'hom B."/>
            <person name="Abzhanov A."/>
            <person name="Burgess S.C."/>
            <person name="Cooksey A.M."/>
            <person name="Castoe T.A."/>
            <person name="Crawford N.G."/>
            <person name="Densmore L.D."/>
            <person name="Drew J.C."/>
            <person name="Edwards S.V."/>
            <person name="Faircloth B.C."/>
            <person name="Fujita M.K."/>
            <person name="Greenwold M.J."/>
            <person name="Hoffmann F.G."/>
            <person name="Howard J.M."/>
            <person name="Iguchi T."/>
            <person name="Janes D.E."/>
            <person name="Khan S.Y."/>
            <person name="Kohno S."/>
            <person name="de Koning A.J."/>
            <person name="Lance S.L."/>
            <person name="McCarthy F.M."/>
            <person name="McCormack J.E."/>
            <person name="Merchant M.E."/>
            <person name="Peterson D.G."/>
            <person name="Pollock D.D."/>
            <person name="Pourmand N."/>
            <person name="Raney B.J."/>
            <person name="Roessler K.A."/>
            <person name="Sanford J.R."/>
            <person name="Sawyer R.H."/>
            <person name="Schmidt C.J."/>
            <person name="Triplett E.W."/>
            <person name="Tuberville T.D."/>
            <person name="Venegas-Anaya M."/>
            <person name="Howard J.T."/>
            <person name="Jarvis E.D."/>
            <person name="Guillette L.J.Jr."/>
            <person name="Glenn T.C."/>
            <person name="Green R.E."/>
            <person name="Ray D.A."/>
        </authorList>
    </citation>
    <scope>NUCLEOTIDE SEQUENCE [LARGE SCALE GENOMIC DNA]</scope>
    <source>
        <strain evidence="1">KSC_2009_1</strain>
    </source>
</reference>
<comment type="caution">
    <text evidence="1">The sequence shown here is derived from an EMBL/GenBank/DDBJ whole genome shotgun (WGS) entry which is preliminary data.</text>
</comment>
<accession>A0A151MXV5</accession>
<evidence type="ECO:0000313" key="2">
    <source>
        <dbReference type="Proteomes" id="UP000050525"/>
    </source>
</evidence>
<gene>
    <name evidence="1" type="ORF">Y1Q_0017927</name>
</gene>